<comment type="caution">
    <text evidence="1">The sequence shown here is derived from an EMBL/GenBank/DDBJ whole genome shotgun (WGS) entry which is preliminary data.</text>
</comment>
<proteinExistence type="predicted"/>
<sequence length="91" mass="9906">MTVSDTSEANLLPLVDQLGPPAKEAIVTTAERLRAEEEARGRGEALIELLTLKFGPLPTHVIETIHTGTPEQVRTWTARVLTATTLDEVFA</sequence>
<organism evidence="1 2">
    <name type="scientific">Nocardia nova</name>
    <dbReference type="NCBI Taxonomy" id="37330"/>
    <lineage>
        <taxon>Bacteria</taxon>
        <taxon>Bacillati</taxon>
        <taxon>Actinomycetota</taxon>
        <taxon>Actinomycetes</taxon>
        <taxon>Mycobacteriales</taxon>
        <taxon>Nocardiaceae</taxon>
        <taxon>Nocardia</taxon>
    </lineage>
</organism>
<evidence type="ECO:0008006" key="3">
    <source>
        <dbReference type="Google" id="ProtNLM"/>
    </source>
</evidence>
<gene>
    <name evidence="1" type="ORF">C5E45_21240</name>
</gene>
<evidence type="ECO:0000313" key="1">
    <source>
        <dbReference type="EMBL" id="PPJ36245.1"/>
    </source>
</evidence>
<evidence type="ECO:0000313" key="2">
    <source>
        <dbReference type="Proteomes" id="UP000239874"/>
    </source>
</evidence>
<dbReference type="EMBL" id="PSZC01000015">
    <property type="protein sequence ID" value="PPJ36245.1"/>
    <property type="molecule type" value="Genomic_DNA"/>
</dbReference>
<reference evidence="1 2" key="1">
    <citation type="submission" date="2018-02" db="EMBL/GenBank/DDBJ databases">
        <title>8 Nocardia nova and 1 Nocardia cyriacigeorgica strain used for evolution to TMP-SMX.</title>
        <authorList>
            <person name="Mehta H."/>
            <person name="Weng J."/>
            <person name="Shamoo Y."/>
        </authorList>
    </citation>
    <scope>NUCLEOTIDE SEQUENCE [LARGE SCALE GENOMIC DNA]</scope>
    <source>
        <strain evidence="1 2">MDA3139</strain>
    </source>
</reference>
<dbReference type="AlphaFoldDB" id="A0A2S6ALY4"/>
<accession>A0A2S6ALY4</accession>
<name>A0A2S6ALY4_9NOCA</name>
<protein>
    <recommendedName>
        <fullName evidence="3">DUF4351 domain-containing protein</fullName>
    </recommendedName>
</protein>
<dbReference type="Proteomes" id="UP000239874">
    <property type="component" value="Unassembled WGS sequence"/>
</dbReference>